<feature type="region of interest" description="Disordered" evidence="1">
    <location>
        <begin position="16"/>
        <end position="42"/>
    </location>
</feature>
<protein>
    <submittedName>
        <fullName evidence="2">Uncharacterized protein</fullName>
    </submittedName>
</protein>
<sequence length="42" mass="4619">GALLLLPRQLAVLHRSDEATAGGRRGQPGQHDRCRPVFKLDL</sequence>
<feature type="non-terminal residue" evidence="2">
    <location>
        <position position="42"/>
    </location>
</feature>
<dbReference type="AlphaFoldDB" id="A0A6J4KXV5"/>
<feature type="non-terminal residue" evidence="2">
    <location>
        <position position="1"/>
    </location>
</feature>
<feature type="compositionally biased region" description="Basic and acidic residues" evidence="1">
    <location>
        <begin position="30"/>
        <end position="42"/>
    </location>
</feature>
<evidence type="ECO:0000256" key="1">
    <source>
        <dbReference type="SAM" id="MobiDB-lite"/>
    </source>
</evidence>
<gene>
    <name evidence="2" type="ORF">AVDCRST_MAG71-1086</name>
</gene>
<proteinExistence type="predicted"/>
<evidence type="ECO:0000313" key="2">
    <source>
        <dbReference type="EMBL" id="CAA9317498.1"/>
    </source>
</evidence>
<organism evidence="2">
    <name type="scientific">uncultured Lysobacter sp</name>
    <dbReference type="NCBI Taxonomy" id="271060"/>
    <lineage>
        <taxon>Bacteria</taxon>
        <taxon>Pseudomonadati</taxon>
        <taxon>Pseudomonadota</taxon>
        <taxon>Gammaproteobacteria</taxon>
        <taxon>Lysobacterales</taxon>
        <taxon>Lysobacteraceae</taxon>
        <taxon>Lysobacter</taxon>
        <taxon>environmental samples</taxon>
    </lineage>
</organism>
<dbReference type="EMBL" id="CADCUA010000288">
    <property type="protein sequence ID" value="CAA9317498.1"/>
    <property type="molecule type" value="Genomic_DNA"/>
</dbReference>
<accession>A0A6J4KXV5</accession>
<name>A0A6J4KXV5_9GAMM</name>
<reference evidence="2" key="1">
    <citation type="submission" date="2020-02" db="EMBL/GenBank/DDBJ databases">
        <authorList>
            <person name="Meier V. D."/>
        </authorList>
    </citation>
    <scope>NUCLEOTIDE SEQUENCE</scope>
    <source>
        <strain evidence="2">AVDCRST_MAG71</strain>
    </source>
</reference>